<organism evidence="1">
    <name type="scientific">Marseillevirus sp</name>
    <dbReference type="NCBI Taxonomy" id="2809551"/>
    <lineage>
        <taxon>Viruses</taxon>
        <taxon>Varidnaviria</taxon>
        <taxon>Bamfordvirae</taxon>
        <taxon>Nucleocytoviricota</taxon>
        <taxon>Megaviricetes</taxon>
        <taxon>Pimascovirales</taxon>
        <taxon>Pimascovirales incertae sedis</taxon>
        <taxon>Marseilleviridae</taxon>
        <taxon>Marseillevirus</taxon>
    </lineage>
</organism>
<dbReference type="EMBL" id="OR343188">
    <property type="protein sequence ID" value="WNL49716.1"/>
    <property type="molecule type" value="Genomic_DNA"/>
</dbReference>
<accession>A0AA96ES20</accession>
<name>A0AA96ES20_9VIRU</name>
<reference evidence="1" key="1">
    <citation type="submission" date="2023-07" db="EMBL/GenBank/DDBJ databases">
        <authorList>
            <person name="Xia Y."/>
        </authorList>
    </citation>
    <scope>NUCLEOTIDE SEQUENCE</scope>
    <source>
        <strain evidence="1">F</strain>
    </source>
</reference>
<sequence length="78" mass="9276">MQDFLEKREMLIFYLCGDSVPKNFEERFLIKRQAFTCSHPQEFRIWFVLPDGRLHGEEKNQKGVIRTWDKGVILASSN</sequence>
<proteinExistence type="predicted"/>
<protein>
    <submittedName>
        <fullName evidence="1">Uncharacterized protein</fullName>
    </submittedName>
</protein>
<evidence type="ECO:0000313" key="1">
    <source>
        <dbReference type="EMBL" id="WNL49716.1"/>
    </source>
</evidence>
<gene>
    <name evidence="1" type="ORF">MarFTMF_200</name>
</gene>